<protein>
    <submittedName>
        <fullName evidence="1">Uncharacterized protein</fullName>
    </submittedName>
</protein>
<gene>
    <name evidence="1" type="ORF">LCGC14_0580780</name>
</gene>
<evidence type="ECO:0000313" key="1">
    <source>
        <dbReference type="EMBL" id="KKN55606.1"/>
    </source>
</evidence>
<accession>A0A0F9U2P5</accession>
<proteinExistence type="predicted"/>
<dbReference type="EMBL" id="LAZR01000878">
    <property type="protein sequence ID" value="KKN55606.1"/>
    <property type="molecule type" value="Genomic_DNA"/>
</dbReference>
<reference evidence="1" key="1">
    <citation type="journal article" date="2015" name="Nature">
        <title>Complex archaea that bridge the gap between prokaryotes and eukaryotes.</title>
        <authorList>
            <person name="Spang A."/>
            <person name="Saw J.H."/>
            <person name="Jorgensen S.L."/>
            <person name="Zaremba-Niedzwiedzka K."/>
            <person name="Martijn J."/>
            <person name="Lind A.E."/>
            <person name="van Eijk R."/>
            <person name="Schleper C."/>
            <person name="Guy L."/>
            <person name="Ettema T.J."/>
        </authorList>
    </citation>
    <scope>NUCLEOTIDE SEQUENCE</scope>
</reference>
<comment type="caution">
    <text evidence="1">The sequence shown here is derived from an EMBL/GenBank/DDBJ whole genome shotgun (WGS) entry which is preliminary data.</text>
</comment>
<sequence length="127" mass="14424">MEITDENRKDVAKYLADYVVEEVDRSLKIEGFGPWDTGNMEHWIEQGLNAYESINQPSQYAISRSIEGISLNGQEFLLSDNKDVRLFDSIAEAKEHAHSVGITDEDFDNVTCNICEYLPETGDYVIV</sequence>
<name>A0A0F9U2P5_9ZZZZ</name>
<dbReference type="AlphaFoldDB" id="A0A0F9U2P5"/>
<organism evidence="1">
    <name type="scientific">marine sediment metagenome</name>
    <dbReference type="NCBI Taxonomy" id="412755"/>
    <lineage>
        <taxon>unclassified sequences</taxon>
        <taxon>metagenomes</taxon>
        <taxon>ecological metagenomes</taxon>
    </lineage>
</organism>